<dbReference type="Gene3D" id="3.30.420.10">
    <property type="entry name" value="Ribonuclease H-like superfamily/Ribonuclease H"/>
    <property type="match status" value="1"/>
</dbReference>
<dbReference type="Proteomes" id="UP000265520">
    <property type="component" value="Unassembled WGS sequence"/>
</dbReference>
<dbReference type="SUPFAM" id="SSF53098">
    <property type="entry name" value="Ribonuclease H-like"/>
    <property type="match status" value="1"/>
</dbReference>
<dbReference type="InterPro" id="IPR002156">
    <property type="entry name" value="RNaseH_domain"/>
</dbReference>
<sequence length="111" mass="11883">HIHWKPPRENFAKINTDGACKGRERAGCGGVIRGNQGEWLGGFVKGVGSCSAFVAELWGVLEGLCLASRMGFTNVELSINSQAIVHVIQAADRMQGSAGCAVLKKIQRVME</sequence>
<protein>
    <submittedName>
        <fullName evidence="2">Ribonuclease H protein</fullName>
    </submittedName>
</protein>
<dbReference type="PANTHER" id="PTHR47723">
    <property type="entry name" value="OS05G0353850 PROTEIN"/>
    <property type="match status" value="1"/>
</dbReference>
<dbReference type="EMBL" id="LXQA010000509">
    <property type="protein sequence ID" value="MCH79931.1"/>
    <property type="molecule type" value="Genomic_DNA"/>
</dbReference>
<evidence type="ECO:0000313" key="2">
    <source>
        <dbReference type="EMBL" id="MCH79931.1"/>
    </source>
</evidence>
<dbReference type="GO" id="GO:0004523">
    <property type="term" value="F:RNA-DNA hybrid ribonuclease activity"/>
    <property type="evidence" value="ECO:0007669"/>
    <property type="project" value="InterPro"/>
</dbReference>
<feature type="domain" description="RNase H type-1" evidence="1">
    <location>
        <begin position="15"/>
        <end position="110"/>
    </location>
</feature>
<dbReference type="PANTHER" id="PTHR47723:SF13">
    <property type="entry name" value="PUTATIVE-RELATED"/>
    <property type="match status" value="1"/>
</dbReference>
<evidence type="ECO:0000313" key="3">
    <source>
        <dbReference type="Proteomes" id="UP000265520"/>
    </source>
</evidence>
<accession>A0A392LY95</accession>
<comment type="caution">
    <text evidence="2">The sequence shown here is derived from an EMBL/GenBank/DDBJ whole genome shotgun (WGS) entry which is preliminary data.</text>
</comment>
<dbReference type="InterPro" id="IPR036397">
    <property type="entry name" value="RNaseH_sf"/>
</dbReference>
<name>A0A392LY95_9FABA</name>
<dbReference type="CDD" id="cd06222">
    <property type="entry name" value="RNase_H_like"/>
    <property type="match status" value="1"/>
</dbReference>
<gene>
    <name evidence="2" type="ORF">A2U01_0000693</name>
</gene>
<organism evidence="2 3">
    <name type="scientific">Trifolium medium</name>
    <dbReference type="NCBI Taxonomy" id="97028"/>
    <lineage>
        <taxon>Eukaryota</taxon>
        <taxon>Viridiplantae</taxon>
        <taxon>Streptophyta</taxon>
        <taxon>Embryophyta</taxon>
        <taxon>Tracheophyta</taxon>
        <taxon>Spermatophyta</taxon>
        <taxon>Magnoliopsida</taxon>
        <taxon>eudicotyledons</taxon>
        <taxon>Gunneridae</taxon>
        <taxon>Pentapetalae</taxon>
        <taxon>rosids</taxon>
        <taxon>fabids</taxon>
        <taxon>Fabales</taxon>
        <taxon>Fabaceae</taxon>
        <taxon>Papilionoideae</taxon>
        <taxon>50 kb inversion clade</taxon>
        <taxon>NPAAA clade</taxon>
        <taxon>Hologalegina</taxon>
        <taxon>IRL clade</taxon>
        <taxon>Trifolieae</taxon>
        <taxon>Trifolium</taxon>
    </lineage>
</organism>
<dbReference type="Pfam" id="PF13456">
    <property type="entry name" value="RVT_3"/>
    <property type="match status" value="1"/>
</dbReference>
<reference evidence="2 3" key="1">
    <citation type="journal article" date="2018" name="Front. Plant Sci.">
        <title>Red Clover (Trifolium pratense) and Zigzag Clover (T. medium) - A Picture of Genomic Similarities and Differences.</title>
        <authorList>
            <person name="Dluhosova J."/>
            <person name="Istvanek J."/>
            <person name="Nedelnik J."/>
            <person name="Repkova J."/>
        </authorList>
    </citation>
    <scope>NUCLEOTIDE SEQUENCE [LARGE SCALE GENOMIC DNA]</scope>
    <source>
        <strain evidence="3">cv. 10/8</strain>
        <tissue evidence="2">Leaf</tissue>
    </source>
</reference>
<proteinExistence type="predicted"/>
<keyword evidence="3" id="KW-1185">Reference proteome</keyword>
<evidence type="ECO:0000259" key="1">
    <source>
        <dbReference type="Pfam" id="PF13456"/>
    </source>
</evidence>
<dbReference type="GO" id="GO:0003676">
    <property type="term" value="F:nucleic acid binding"/>
    <property type="evidence" value="ECO:0007669"/>
    <property type="project" value="InterPro"/>
</dbReference>
<dbReference type="InterPro" id="IPR053151">
    <property type="entry name" value="RNase_H-like"/>
</dbReference>
<dbReference type="InterPro" id="IPR044730">
    <property type="entry name" value="RNase_H-like_dom_plant"/>
</dbReference>
<feature type="non-terminal residue" evidence="2">
    <location>
        <position position="1"/>
    </location>
</feature>
<dbReference type="InterPro" id="IPR012337">
    <property type="entry name" value="RNaseH-like_sf"/>
</dbReference>
<dbReference type="AlphaFoldDB" id="A0A392LY95"/>